<dbReference type="PIRSF" id="PIRSF000148">
    <property type="entry name" value="ASA_dh"/>
    <property type="match status" value="1"/>
</dbReference>
<reference evidence="18" key="2">
    <citation type="submission" date="2020-09" db="EMBL/GenBank/DDBJ databases">
        <authorList>
            <person name="Sun Q."/>
            <person name="Ohkuma M."/>
        </authorList>
    </citation>
    <scope>NUCLEOTIDE SEQUENCE</scope>
    <source>
        <strain evidence="18">JCM 18487</strain>
    </source>
</reference>
<evidence type="ECO:0000256" key="2">
    <source>
        <dbReference type="ARBA" id="ARBA00005076"/>
    </source>
</evidence>
<dbReference type="InterPro" id="IPR036291">
    <property type="entry name" value="NAD(P)-bd_dom_sf"/>
</dbReference>
<keyword evidence="9 15" id="KW-0521">NADP</keyword>
<dbReference type="AlphaFoldDB" id="A0A917KB85"/>
<evidence type="ECO:0000313" key="19">
    <source>
        <dbReference type="Proteomes" id="UP000637695"/>
    </source>
</evidence>
<comment type="caution">
    <text evidence="18">The sequence shown here is derived from an EMBL/GenBank/DDBJ whole genome shotgun (WGS) entry which is preliminary data.</text>
</comment>
<keyword evidence="11 15" id="KW-0560">Oxidoreductase</keyword>
<feature type="binding site" evidence="15">
    <location>
        <position position="161"/>
    </location>
    <ligand>
        <name>substrate</name>
    </ligand>
</feature>
<comment type="caution">
    <text evidence="15">Lacks conserved residue(s) required for the propagation of feature annotation.</text>
</comment>
<evidence type="ECO:0000256" key="9">
    <source>
        <dbReference type="ARBA" id="ARBA00022857"/>
    </source>
</evidence>
<keyword evidence="19" id="KW-1185">Reference proteome</keyword>
<dbReference type="NCBIfam" id="NF011456">
    <property type="entry name" value="PRK14874.1"/>
    <property type="match status" value="1"/>
</dbReference>
<dbReference type="SMART" id="SM00859">
    <property type="entry name" value="Semialdhyde_dh"/>
    <property type="match status" value="1"/>
</dbReference>
<dbReference type="Pfam" id="PF01118">
    <property type="entry name" value="Semialdhyde_dh"/>
    <property type="match status" value="1"/>
</dbReference>
<dbReference type="GO" id="GO:0019877">
    <property type="term" value="P:diaminopimelate biosynthetic process"/>
    <property type="evidence" value="ECO:0007669"/>
    <property type="project" value="UniProtKB-UniRule"/>
</dbReference>
<dbReference type="Proteomes" id="UP000637695">
    <property type="component" value="Unassembled WGS sequence"/>
</dbReference>
<dbReference type="GO" id="GO:0046983">
    <property type="term" value="F:protein dimerization activity"/>
    <property type="evidence" value="ECO:0007669"/>
    <property type="project" value="InterPro"/>
</dbReference>
<keyword evidence="12 15" id="KW-0457">Lysine biosynthesis</keyword>
<dbReference type="GO" id="GO:0004073">
    <property type="term" value="F:aspartate-semialdehyde dehydrogenase activity"/>
    <property type="evidence" value="ECO:0007669"/>
    <property type="project" value="UniProtKB-UniRule"/>
</dbReference>
<comment type="pathway">
    <text evidence="1 15">Amino-acid biosynthesis; L-methionine biosynthesis via de novo pathway; L-homoserine from L-aspartate: step 2/3.</text>
</comment>
<evidence type="ECO:0000256" key="12">
    <source>
        <dbReference type="ARBA" id="ARBA00023154"/>
    </source>
</evidence>
<evidence type="ECO:0000256" key="6">
    <source>
        <dbReference type="ARBA" id="ARBA00013120"/>
    </source>
</evidence>
<evidence type="ECO:0000259" key="17">
    <source>
        <dbReference type="SMART" id="SM00859"/>
    </source>
</evidence>
<evidence type="ECO:0000256" key="16">
    <source>
        <dbReference type="PIRSR" id="PIRSR000148-1"/>
    </source>
</evidence>
<dbReference type="SUPFAM" id="SSF55347">
    <property type="entry name" value="Glyceraldehyde-3-phosphate dehydrogenase-like, C-terminal domain"/>
    <property type="match status" value="1"/>
</dbReference>
<feature type="active site" description="Proton acceptor" evidence="15 16">
    <location>
        <position position="252"/>
    </location>
</feature>
<dbReference type="GO" id="GO:0009089">
    <property type="term" value="P:lysine biosynthetic process via diaminopimelate"/>
    <property type="evidence" value="ECO:0007669"/>
    <property type="project" value="UniProtKB-UniRule"/>
</dbReference>
<comment type="catalytic activity">
    <reaction evidence="14 15">
        <text>L-aspartate 4-semialdehyde + phosphate + NADP(+) = 4-phospho-L-aspartate + NADPH + H(+)</text>
        <dbReference type="Rhea" id="RHEA:24284"/>
        <dbReference type="ChEBI" id="CHEBI:15378"/>
        <dbReference type="ChEBI" id="CHEBI:43474"/>
        <dbReference type="ChEBI" id="CHEBI:57535"/>
        <dbReference type="ChEBI" id="CHEBI:57783"/>
        <dbReference type="ChEBI" id="CHEBI:58349"/>
        <dbReference type="ChEBI" id="CHEBI:537519"/>
        <dbReference type="EC" id="1.2.1.11"/>
    </reaction>
</comment>
<dbReference type="InterPro" id="IPR012080">
    <property type="entry name" value="Asp_semialdehyde_DH"/>
</dbReference>
<dbReference type="GO" id="GO:0051287">
    <property type="term" value="F:NAD binding"/>
    <property type="evidence" value="ECO:0007669"/>
    <property type="project" value="InterPro"/>
</dbReference>
<feature type="binding site" evidence="15">
    <location>
        <begin position="46"/>
        <end position="47"/>
    </location>
    <ligand>
        <name>NADP(+)</name>
        <dbReference type="ChEBI" id="CHEBI:58349"/>
    </ligand>
</feature>
<evidence type="ECO:0000256" key="11">
    <source>
        <dbReference type="ARBA" id="ARBA00023002"/>
    </source>
</evidence>
<feature type="binding site" evidence="15">
    <location>
        <position position="325"/>
    </location>
    <ligand>
        <name>NADP(+)</name>
        <dbReference type="ChEBI" id="CHEBI:58349"/>
    </ligand>
</feature>
<dbReference type="PANTHER" id="PTHR46278">
    <property type="entry name" value="DEHYDROGENASE, PUTATIVE-RELATED"/>
    <property type="match status" value="1"/>
</dbReference>
<organism evidence="18 19">
    <name type="scientific">Alicyclobacillus cellulosilyticus</name>
    <dbReference type="NCBI Taxonomy" id="1003997"/>
    <lineage>
        <taxon>Bacteria</taxon>
        <taxon>Bacillati</taxon>
        <taxon>Bacillota</taxon>
        <taxon>Bacilli</taxon>
        <taxon>Bacillales</taxon>
        <taxon>Alicyclobacillaceae</taxon>
        <taxon>Alicyclobacillus</taxon>
    </lineage>
</organism>
<feature type="domain" description="Semialdehyde dehydrogenase NAD-binding" evidence="17">
    <location>
        <begin position="11"/>
        <end position="126"/>
    </location>
</feature>
<dbReference type="CDD" id="cd18131">
    <property type="entry name" value="ASADH_C_bac_euk_like"/>
    <property type="match status" value="1"/>
</dbReference>
<feature type="binding site" evidence="15">
    <location>
        <begin position="18"/>
        <end position="21"/>
    </location>
    <ligand>
        <name>NADP(+)</name>
        <dbReference type="ChEBI" id="CHEBI:58349"/>
    </ligand>
</feature>
<feature type="binding site" evidence="15">
    <location>
        <begin position="164"/>
        <end position="165"/>
    </location>
    <ligand>
        <name>NADP(+)</name>
        <dbReference type="ChEBI" id="CHEBI:58349"/>
    </ligand>
</feature>
<keyword evidence="13 15" id="KW-0486">Methionine biosynthesis</keyword>
<comment type="subunit">
    <text evidence="5 15">Homodimer.</text>
</comment>
<dbReference type="InterPro" id="IPR005986">
    <property type="entry name" value="Asp_semialdehyde_DH_beta"/>
</dbReference>
<dbReference type="HAMAP" id="MF_02121">
    <property type="entry name" value="ASADH"/>
    <property type="match status" value="1"/>
</dbReference>
<feature type="binding site" evidence="15">
    <location>
        <position position="106"/>
    </location>
    <ligand>
        <name>phosphate</name>
        <dbReference type="ChEBI" id="CHEBI:43474"/>
    </ligand>
</feature>
<dbReference type="InterPro" id="IPR012280">
    <property type="entry name" value="Semialdhyde_DH_dimer_dom"/>
</dbReference>
<reference evidence="18" key="1">
    <citation type="journal article" date="2014" name="Int. J. Syst. Evol. Microbiol.">
        <title>Complete genome sequence of Corynebacterium casei LMG S-19264T (=DSM 44701T), isolated from a smear-ripened cheese.</title>
        <authorList>
            <consortium name="US DOE Joint Genome Institute (JGI-PGF)"/>
            <person name="Walter F."/>
            <person name="Albersmeier A."/>
            <person name="Kalinowski J."/>
            <person name="Ruckert C."/>
        </authorList>
    </citation>
    <scope>NUCLEOTIDE SEQUENCE</scope>
    <source>
        <strain evidence="18">JCM 18487</strain>
    </source>
</reference>
<dbReference type="PANTHER" id="PTHR46278:SF2">
    <property type="entry name" value="ASPARTATE-SEMIALDEHYDE DEHYDROGENASE"/>
    <property type="match status" value="1"/>
</dbReference>
<dbReference type="Gene3D" id="3.40.50.720">
    <property type="entry name" value="NAD(P)-binding Rossmann-like Domain"/>
    <property type="match status" value="1"/>
</dbReference>
<sequence length="346" mass="37188">MVSLQKKDAYRVAVLGATGAVGRAMVETLARRNFPVAELRLLASPKSAGQTISFRGEPVVVQAAEEAAFAGIDIALFSAGADASLTFAPLAVRQGAVVIDNSSAYRMHEDVPLVVPEVNPHALAHHRGIIANPNCSTIQLVVAVKPLVDLGLEHIHVATYQAVSGMGQKAVDALMQEVARGPASSEPTLFPVVSQPEHYPMAFNVLPQCDVFLDNGYTKEEMKLVNESRKILELPGLAVSPTAVRVPVLYGHSEAVALRFSRPVRVEEVRERLARAPGVVLVDDPARRRYPHPRMAAGTGETYVGRIRQDLSDPHTVLMFIVADNLLKGAAWNAVQIAEALIGRGV</sequence>
<evidence type="ECO:0000256" key="10">
    <source>
        <dbReference type="ARBA" id="ARBA00022915"/>
    </source>
</evidence>
<evidence type="ECO:0000256" key="13">
    <source>
        <dbReference type="ARBA" id="ARBA00023167"/>
    </source>
</evidence>
<evidence type="ECO:0000256" key="5">
    <source>
        <dbReference type="ARBA" id="ARBA00011738"/>
    </source>
</evidence>
<evidence type="ECO:0000256" key="15">
    <source>
        <dbReference type="HAMAP-Rule" id="MF_02121"/>
    </source>
</evidence>
<evidence type="ECO:0000256" key="4">
    <source>
        <dbReference type="ARBA" id="ARBA00010584"/>
    </source>
</evidence>
<dbReference type="InterPro" id="IPR000534">
    <property type="entry name" value="Semialdehyde_DH_NAD-bd"/>
</dbReference>
<keyword evidence="8 15" id="KW-0791">Threonine biosynthesis</keyword>
<feature type="active site" description="Acyl-thioester intermediate" evidence="15 16">
    <location>
        <position position="135"/>
    </location>
</feature>
<comment type="similarity">
    <text evidence="4 15">Belongs to the aspartate-semialdehyde dehydrogenase family.</text>
</comment>
<dbReference type="GO" id="GO:0071266">
    <property type="term" value="P:'de novo' L-methionine biosynthetic process"/>
    <property type="evidence" value="ECO:0007669"/>
    <property type="project" value="UniProtKB-UniRule"/>
</dbReference>
<protein>
    <recommendedName>
        <fullName evidence="6 15">Aspartate-semialdehyde dehydrogenase</fullName>
        <shortName evidence="15">ASA dehydrogenase</shortName>
        <shortName evidence="15">ASADH</shortName>
        <ecNumber evidence="6 15">1.2.1.11</ecNumber>
    </recommendedName>
    <alternativeName>
        <fullName evidence="15">Aspartate-beta-semialdehyde dehydrogenase</fullName>
    </alternativeName>
</protein>
<dbReference type="Pfam" id="PF02774">
    <property type="entry name" value="Semialdhyde_dhC"/>
    <property type="match status" value="1"/>
</dbReference>
<gene>
    <name evidence="15 18" type="primary">asd</name>
    <name evidence="18" type="ORF">GCM10010885_12290</name>
</gene>
<evidence type="ECO:0000256" key="7">
    <source>
        <dbReference type="ARBA" id="ARBA00022605"/>
    </source>
</evidence>
<keyword evidence="7 15" id="KW-0028">Amino-acid biosynthesis</keyword>
<dbReference type="NCBIfam" id="TIGR01296">
    <property type="entry name" value="asd_B"/>
    <property type="match status" value="1"/>
</dbReference>
<dbReference type="GO" id="GO:0009097">
    <property type="term" value="P:isoleucine biosynthetic process"/>
    <property type="evidence" value="ECO:0007669"/>
    <property type="project" value="UniProtKB-UniRule"/>
</dbReference>
<proteinExistence type="inferred from homology"/>
<accession>A0A917KB85</accession>
<comment type="function">
    <text evidence="15">Catalyzes the NADPH-dependent formation of L-aspartate-semialdehyde (L-ASA) by the reductive dephosphorylation of L-aspartyl-4-phosphate.</text>
</comment>
<evidence type="ECO:0000256" key="3">
    <source>
        <dbReference type="ARBA" id="ARBA00005097"/>
    </source>
</evidence>
<comment type="pathway">
    <text evidence="2 15">Amino-acid biosynthesis; L-lysine biosynthesis via DAP pathway; (S)-tetrahydrodipicolinate from L-aspartate: step 2/4.</text>
</comment>
<evidence type="ECO:0000313" key="18">
    <source>
        <dbReference type="EMBL" id="GGJ04667.1"/>
    </source>
</evidence>
<feature type="binding site" evidence="15">
    <location>
        <position position="245"/>
    </location>
    <ligand>
        <name>substrate</name>
    </ligand>
</feature>
<dbReference type="SUPFAM" id="SSF51735">
    <property type="entry name" value="NAD(P)-binding Rossmann-fold domains"/>
    <property type="match status" value="1"/>
</dbReference>
<keyword evidence="10 15" id="KW-0220">Diaminopimelate biosynthesis</keyword>
<dbReference type="CDD" id="cd02316">
    <property type="entry name" value="VcASADH2_like_N"/>
    <property type="match status" value="1"/>
</dbReference>
<evidence type="ECO:0000256" key="14">
    <source>
        <dbReference type="ARBA" id="ARBA00047891"/>
    </source>
</evidence>
<dbReference type="EMBL" id="BMOY01000015">
    <property type="protein sequence ID" value="GGJ04667.1"/>
    <property type="molecule type" value="Genomic_DNA"/>
</dbReference>
<dbReference type="EC" id="1.2.1.11" evidence="6 15"/>
<name>A0A917KB85_9BACL</name>
<dbReference type="GO" id="GO:0050661">
    <property type="term" value="F:NADP binding"/>
    <property type="evidence" value="ECO:0007669"/>
    <property type="project" value="UniProtKB-UniRule"/>
</dbReference>
<comment type="pathway">
    <text evidence="3 15">Amino-acid biosynthesis; L-threonine biosynthesis; L-threonine from L-aspartate: step 2/5.</text>
</comment>
<dbReference type="Gene3D" id="3.30.360.10">
    <property type="entry name" value="Dihydrodipicolinate Reductase, domain 2"/>
    <property type="match status" value="1"/>
</dbReference>
<evidence type="ECO:0000256" key="8">
    <source>
        <dbReference type="ARBA" id="ARBA00022697"/>
    </source>
</evidence>
<evidence type="ECO:0000256" key="1">
    <source>
        <dbReference type="ARBA" id="ARBA00005021"/>
    </source>
</evidence>
<dbReference type="GO" id="GO:0009088">
    <property type="term" value="P:threonine biosynthetic process"/>
    <property type="evidence" value="ECO:0007669"/>
    <property type="project" value="UniProtKB-UniRule"/>
</dbReference>